<protein>
    <submittedName>
        <fullName evidence="2">Uncharacterized protein</fullName>
    </submittedName>
</protein>
<gene>
    <name evidence="2" type="ORF">C7B64_12030</name>
</gene>
<sequence>MTKISKIADDDGEKIELDPTFEAQLEKLHRLSVYGRWLTVLLLWLSVGAGSLWQLRYNIGLLQENFTWAAVRYGLLFNPLPTIGLSVCIGMTAAVLVWQSRNILYGLSEPEQKRLVQQVRQIRHQGRSHPLWRWICQD</sequence>
<dbReference type="RefSeq" id="WP_106288897.1">
    <property type="nucleotide sequence ID" value="NZ_CAWNTC010000045.1"/>
</dbReference>
<dbReference type="EMBL" id="PVWJ01000052">
    <property type="protein sequence ID" value="PSB02697.1"/>
    <property type="molecule type" value="Genomic_DNA"/>
</dbReference>
<keyword evidence="1" id="KW-1133">Transmembrane helix</keyword>
<keyword evidence="1" id="KW-0472">Membrane</keyword>
<name>A0A2T1C3H4_9CYAN</name>
<dbReference type="Proteomes" id="UP000238762">
    <property type="component" value="Unassembled WGS sequence"/>
</dbReference>
<evidence type="ECO:0000313" key="2">
    <source>
        <dbReference type="EMBL" id="PSB02697.1"/>
    </source>
</evidence>
<dbReference type="OrthoDB" id="425848at2"/>
<organism evidence="2 3">
    <name type="scientific">Merismopedia glauca CCAP 1448/3</name>
    <dbReference type="NCBI Taxonomy" id="1296344"/>
    <lineage>
        <taxon>Bacteria</taxon>
        <taxon>Bacillati</taxon>
        <taxon>Cyanobacteriota</taxon>
        <taxon>Cyanophyceae</taxon>
        <taxon>Synechococcales</taxon>
        <taxon>Merismopediaceae</taxon>
        <taxon>Merismopedia</taxon>
    </lineage>
</organism>
<feature type="transmembrane region" description="Helical" evidence="1">
    <location>
        <begin position="37"/>
        <end position="55"/>
    </location>
</feature>
<reference evidence="2 3" key="2">
    <citation type="submission" date="2018-03" db="EMBL/GenBank/DDBJ databases">
        <title>The ancient ancestry and fast evolution of plastids.</title>
        <authorList>
            <person name="Moore K.R."/>
            <person name="Magnabosco C."/>
            <person name="Momper L."/>
            <person name="Gold D.A."/>
            <person name="Bosak T."/>
            <person name="Fournier G.P."/>
        </authorList>
    </citation>
    <scope>NUCLEOTIDE SEQUENCE [LARGE SCALE GENOMIC DNA]</scope>
    <source>
        <strain evidence="2 3">CCAP 1448/3</strain>
    </source>
</reference>
<evidence type="ECO:0000313" key="3">
    <source>
        <dbReference type="Proteomes" id="UP000238762"/>
    </source>
</evidence>
<evidence type="ECO:0000256" key="1">
    <source>
        <dbReference type="SAM" id="Phobius"/>
    </source>
</evidence>
<dbReference type="AlphaFoldDB" id="A0A2T1C3H4"/>
<reference evidence="2 3" key="1">
    <citation type="submission" date="2018-02" db="EMBL/GenBank/DDBJ databases">
        <authorList>
            <person name="Cohen D.B."/>
            <person name="Kent A.D."/>
        </authorList>
    </citation>
    <scope>NUCLEOTIDE SEQUENCE [LARGE SCALE GENOMIC DNA]</scope>
    <source>
        <strain evidence="2 3">CCAP 1448/3</strain>
    </source>
</reference>
<keyword evidence="1" id="KW-0812">Transmembrane</keyword>
<accession>A0A2T1C3H4</accession>
<feature type="transmembrane region" description="Helical" evidence="1">
    <location>
        <begin position="75"/>
        <end position="98"/>
    </location>
</feature>
<comment type="caution">
    <text evidence="2">The sequence shown here is derived from an EMBL/GenBank/DDBJ whole genome shotgun (WGS) entry which is preliminary data.</text>
</comment>
<keyword evidence="3" id="KW-1185">Reference proteome</keyword>
<proteinExistence type="predicted"/>